<dbReference type="SUPFAM" id="SSF54292">
    <property type="entry name" value="2Fe-2S ferredoxin-like"/>
    <property type="match status" value="1"/>
</dbReference>
<keyword evidence="3" id="KW-0408">Iron</keyword>
<evidence type="ECO:0000256" key="2">
    <source>
        <dbReference type="ARBA" id="ARBA00022723"/>
    </source>
</evidence>
<dbReference type="InterPro" id="IPR051452">
    <property type="entry name" value="Diverse_Oxidoreductases"/>
</dbReference>
<dbReference type="InterPro" id="IPR012675">
    <property type="entry name" value="Beta-grasp_dom_sf"/>
</dbReference>
<dbReference type="SUPFAM" id="SSF47741">
    <property type="entry name" value="CO dehydrogenase ISP C-domain like"/>
    <property type="match status" value="1"/>
</dbReference>
<sequence>MLCRETSLLTNAVLTMEKTLTLQVNGKKHTVTVDPATPLLYVLRNQLQLNGPKYGCALHQCGSCMVLLNGKANPSCQIPVDAVTTLSITTLEGLIRPDGSLHPVQQAFVDQQAAQCGYCLNGMVISAVSLLQETKKPDDTAIREGMQRVLCRCGSQARVMRAIKQAAQHS</sequence>
<evidence type="ECO:0000256" key="3">
    <source>
        <dbReference type="ARBA" id="ARBA00023004"/>
    </source>
</evidence>
<comment type="caution">
    <text evidence="6">The sequence shown here is derived from an EMBL/GenBank/DDBJ whole genome shotgun (WGS) entry which is preliminary data.</text>
</comment>
<proteinExistence type="predicted"/>
<evidence type="ECO:0000259" key="5">
    <source>
        <dbReference type="PROSITE" id="PS51085"/>
    </source>
</evidence>
<keyword evidence="2" id="KW-0479">Metal-binding</keyword>
<evidence type="ECO:0000256" key="4">
    <source>
        <dbReference type="ARBA" id="ARBA00023014"/>
    </source>
</evidence>
<gene>
    <name evidence="6" type="ORF">GCM10023189_57530</name>
</gene>
<reference evidence="7" key="1">
    <citation type="journal article" date="2019" name="Int. J. Syst. Evol. Microbiol.">
        <title>The Global Catalogue of Microorganisms (GCM) 10K type strain sequencing project: providing services to taxonomists for standard genome sequencing and annotation.</title>
        <authorList>
            <consortium name="The Broad Institute Genomics Platform"/>
            <consortium name="The Broad Institute Genome Sequencing Center for Infectious Disease"/>
            <person name="Wu L."/>
            <person name="Ma J."/>
        </authorList>
    </citation>
    <scope>NUCLEOTIDE SEQUENCE [LARGE SCALE GENOMIC DNA]</scope>
    <source>
        <strain evidence="7">JCM 17927</strain>
    </source>
</reference>
<dbReference type="PROSITE" id="PS51085">
    <property type="entry name" value="2FE2S_FER_2"/>
    <property type="match status" value="1"/>
</dbReference>
<dbReference type="Gene3D" id="3.10.20.30">
    <property type="match status" value="1"/>
</dbReference>
<evidence type="ECO:0000313" key="7">
    <source>
        <dbReference type="Proteomes" id="UP001501175"/>
    </source>
</evidence>
<dbReference type="Proteomes" id="UP001501175">
    <property type="component" value="Unassembled WGS sequence"/>
</dbReference>
<keyword evidence="1" id="KW-0001">2Fe-2S</keyword>
<dbReference type="EMBL" id="BAABHD010000084">
    <property type="protein sequence ID" value="GAA4469862.1"/>
    <property type="molecule type" value="Genomic_DNA"/>
</dbReference>
<accession>A0ABP8NRJ6</accession>
<feature type="domain" description="2Fe-2S ferredoxin-type" evidence="5">
    <location>
        <begin position="18"/>
        <end position="94"/>
    </location>
</feature>
<protein>
    <submittedName>
        <fullName evidence="6">(2Fe-2S)-binding protein</fullName>
    </submittedName>
</protein>
<evidence type="ECO:0000313" key="6">
    <source>
        <dbReference type="EMBL" id="GAA4469862.1"/>
    </source>
</evidence>
<dbReference type="InterPro" id="IPR036884">
    <property type="entry name" value="2Fe-2S-bd_dom_sf"/>
</dbReference>
<dbReference type="Gene3D" id="1.10.150.120">
    <property type="entry name" value="[2Fe-2S]-binding domain"/>
    <property type="match status" value="1"/>
</dbReference>
<dbReference type="Pfam" id="PF00111">
    <property type="entry name" value="Fer2"/>
    <property type="match status" value="1"/>
</dbReference>
<dbReference type="InterPro" id="IPR001041">
    <property type="entry name" value="2Fe-2S_ferredoxin-type"/>
</dbReference>
<evidence type="ECO:0000256" key="1">
    <source>
        <dbReference type="ARBA" id="ARBA00022714"/>
    </source>
</evidence>
<dbReference type="CDD" id="cd00207">
    <property type="entry name" value="fer2"/>
    <property type="match status" value="1"/>
</dbReference>
<name>A0ABP8NRJ6_9BACT</name>
<keyword evidence="7" id="KW-1185">Reference proteome</keyword>
<organism evidence="6 7">
    <name type="scientific">Nibrella saemangeumensis</name>
    <dbReference type="NCBI Taxonomy" id="1084526"/>
    <lineage>
        <taxon>Bacteria</taxon>
        <taxon>Pseudomonadati</taxon>
        <taxon>Bacteroidota</taxon>
        <taxon>Cytophagia</taxon>
        <taxon>Cytophagales</taxon>
        <taxon>Spirosomataceae</taxon>
        <taxon>Nibrella</taxon>
    </lineage>
</organism>
<dbReference type="Pfam" id="PF01799">
    <property type="entry name" value="Fer2_2"/>
    <property type="match status" value="1"/>
</dbReference>
<dbReference type="InterPro" id="IPR036010">
    <property type="entry name" value="2Fe-2S_ferredoxin-like_sf"/>
</dbReference>
<dbReference type="PANTHER" id="PTHR44379">
    <property type="entry name" value="OXIDOREDUCTASE WITH IRON-SULFUR SUBUNIT"/>
    <property type="match status" value="1"/>
</dbReference>
<dbReference type="PANTHER" id="PTHR44379:SF6">
    <property type="entry name" value="BLR6046 PROTEIN"/>
    <property type="match status" value="1"/>
</dbReference>
<keyword evidence="4" id="KW-0411">Iron-sulfur</keyword>
<dbReference type="InterPro" id="IPR002888">
    <property type="entry name" value="2Fe-2S-bd"/>
</dbReference>